<dbReference type="Proteomes" id="UP000095280">
    <property type="component" value="Unplaced"/>
</dbReference>
<keyword evidence="2" id="KW-0378">Hydrolase</keyword>
<dbReference type="PROSITE" id="PS51845">
    <property type="entry name" value="PDEASE_I_2"/>
    <property type="match status" value="1"/>
</dbReference>
<dbReference type="Gene3D" id="1.10.1300.10">
    <property type="entry name" value="3'5'-cyclic nucleotide phosphodiesterase, catalytic domain"/>
    <property type="match status" value="2"/>
</dbReference>
<dbReference type="InterPro" id="IPR036971">
    <property type="entry name" value="PDEase_catalytic_dom_sf"/>
</dbReference>
<evidence type="ECO:0000256" key="3">
    <source>
        <dbReference type="SAM" id="MobiDB-lite"/>
    </source>
</evidence>
<evidence type="ECO:0000259" key="4">
    <source>
        <dbReference type="PROSITE" id="PS51845"/>
    </source>
</evidence>
<dbReference type="WBParaSite" id="maker-unitig_25091-snap-gene-0.2-mRNA-1">
    <property type="protein sequence ID" value="maker-unitig_25091-snap-gene-0.2-mRNA-1"/>
    <property type="gene ID" value="maker-unitig_25091-snap-gene-0.2"/>
</dbReference>
<dbReference type="SUPFAM" id="SSF109604">
    <property type="entry name" value="HD-domain/PDEase-like"/>
    <property type="match status" value="2"/>
</dbReference>
<dbReference type="GO" id="GO:0007165">
    <property type="term" value="P:signal transduction"/>
    <property type="evidence" value="ECO:0007669"/>
    <property type="project" value="InterPro"/>
</dbReference>
<reference evidence="6" key="1">
    <citation type="submission" date="2016-11" db="UniProtKB">
        <authorList>
            <consortium name="WormBaseParasite"/>
        </authorList>
    </citation>
    <scope>IDENTIFICATION</scope>
</reference>
<evidence type="ECO:0000313" key="5">
    <source>
        <dbReference type="Proteomes" id="UP000095280"/>
    </source>
</evidence>
<dbReference type="PANTHER" id="PTHR11347">
    <property type="entry name" value="CYCLIC NUCLEOTIDE PHOSPHODIESTERASE"/>
    <property type="match status" value="1"/>
</dbReference>
<evidence type="ECO:0000256" key="1">
    <source>
        <dbReference type="ARBA" id="ARBA00022723"/>
    </source>
</evidence>
<feature type="domain" description="PDEase" evidence="4">
    <location>
        <begin position="1"/>
        <end position="71"/>
    </location>
</feature>
<dbReference type="GO" id="GO:0004114">
    <property type="term" value="F:3',5'-cyclic-nucleotide phosphodiesterase activity"/>
    <property type="evidence" value="ECO:0007669"/>
    <property type="project" value="InterPro"/>
</dbReference>
<evidence type="ECO:0000256" key="2">
    <source>
        <dbReference type="ARBA" id="ARBA00022801"/>
    </source>
</evidence>
<keyword evidence="5" id="KW-1185">Reference proteome</keyword>
<proteinExistence type="predicted"/>
<accession>A0A1I8F8Z1</accession>
<feature type="compositionally biased region" description="Basic and acidic residues" evidence="3">
    <location>
        <begin position="133"/>
        <end position="144"/>
    </location>
</feature>
<sequence>QATPRAAVLQKRDFFNKFRIHPSTLVNYFLHVEQHYKQDNPYHNAVHAADVTQSTHVLLNAQALDNVFSDLRSLPASSPAPSTITSWPSCTTTASVLENHHLRAVSLQGCSQEPNSKHPAPAGGWTAEAAPQDGHRHGAGHRHEQHMSLLADLKTMVGDQEVAGDCLLRAGQLQREDADHAEHACTAPTSATRPSPCRCPPSGSPRHGGILQPGRPREGRSACRSAPCVLRETANVEKSQVSFIDFIVAHPLWEAWTELVHPDAEHIPQHAWKATGIITRTSAKEAAAAAKAGQET</sequence>
<dbReference type="GO" id="GO:0046872">
    <property type="term" value="F:metal ion binding"/>
    <property type="evidence" value="ECO:0007669"/>
    <property type="project" value="UniProtKB-KW"/>
</dbReference>
<organism evidence="5 6">
    <name type="scientific">Macrostomum lignano</name>
    <dbReference type="NCBI Taxonomy" id="282301"/>
    <lineage>
        <taxon>Eukaryota</taxon>
        <taxon>Metazoa</taxon>
        <taxon>Spiralia</taxon>
        <taxon>Lophotrochozoa</taxon>
        <taxon>Platyhelminthes</taxon>
        <taxon>Rhabditophora</taxon>
        <taxon>Macrostomorpha</taxon>
        <taxon>Macrostomida</taxon>
        <taxon>Macrostomidae</taxon>
        <taxon>Macrostomum</taxon>
    </lineage>
</organism>
<dbReference type="InterPro" id="IPR002073">
    <property type="entry name" value="PDEase_catalytic_dom"/>
</dbReference>
<evidence type="ECO:0000313" key="6">
    <source>
        <dbReference type="WBParaSite" id="maker-unitig_25091-snap-gene-0.2-mRNA-1"/>
    </source>
</evidence>
<dbReference type="AlphaFoldDB" id="A0A1I8F8Z1"/>
<name>A0A1I8F8Z1_9PLAT</name>
<feature type="region of interest" description="Disordered" evidence="3">
    <location>
        <begin position="110"/>
        <end position="144"/>
    </location>
</feature>
<feature type="region of interest" description="Disordered" evidence="3">
    <location>
        <begin position="181"/>
        <end position="221"/>
    </location>
</feature>
<keyword evidence="1" id="KW-0479">Metal-binding</keyword>
<protein>
    <submittedName>
        <fullName evidence="6">PDEase domain-containing protein</fullName>
    </submittedName>
</protein>